<protein>
    <submittedName>
        <fullName evidence="1">Uncharacterized protein</fullName>
    </submittedName>
</protein>
<gene>
    <name evidence="1" type="ORF">S01H1_56089</name>
</gene>
<proteinExistence type="predicted"/>
<organism evidence="1">
    <name type="scientific">marine sediment metagenome</name>
    <dbReference type="NCBI Taxonomy" id="412755"/>
    <lineage>
        <taxon>unclassified sequences</taxon>
        <taxon>metagenomes</taxon>
        <taxon>ecological metagenomes</taxon>
    </lineage>
</organism>
<dbReference type="AlphaFoldDB" id="X0VTP1"/>
<dbReference type="EMBL" id="BARS01036496">
    <property type="protein sequence ID" value="GAG15828.1"/>
    <property type="molecule type" value="Genomic_DNA"/>
</dbReference>
<comment type="caution">
    <text evidence="1">The sequence shown here is derived from an EMBL/GenBank/DDBJ whole genome shotgun (WGS) entry which is preliminary data.</text>
</comment>
<evidence type="ECO:0000313" key="1">
    <source>
        <dbReference type="EMBL" id="GAG15828.1"/>
    </source>
</evidence>
<feature type="non-terminal residue" evidence="1">
    <location>
        <position position="1"/>
    </location>
</feature>
<accession>X0VTP1</accession>
<name>X0VTP1_9ZZZZ</name>
<sequence>QDKQSQALYEVSADYEAEEMLTTWDNILPFARDPVKWFRYPRHIYEMRCAAHPYLEIADKIRVDSDIQNVHGQMTIIGIDEYISASTYSQTLTLLTHRELF</sequence>
<reference evidence="1" key="1">
    <citation type="journal article" date="2014" name="Front. Microbiol.">
        <title>High frequency of phylogenetically diverse reductive dehalogenase-homologous genes in deep subseafloor sedimentary metagenomes.</title>
        <authorList>
            <person name="Kawai M."/>
            <person name="Futagami T."/>
            <person name="Toyoda A."/>
            <person name="Takaki Y."/>
            <person name="Nishi S."/>
            <person name="Hori S."/>
            <person name="Arai W."/>
            <person name="Tsubouchi T."/>
            <person name="Morono Y."/>
            <person name="Uchiyama I."/>
            <person name="Ito T."/>
            <person name="Fujiyama A."/>
            <person name="Inagaki F."/>
            <person name="Takami H."/>
        </authorList>
    </citation>
    <scope>NUCLEOTIDE SEQUENCE</scope>
    <source>
        <strain evidence="1">Expedition CK06-06</strain>
    </source>
</reference>